<dbReference type="SMART" id="SM00164">
    <property type="entry name" value="TBC"/>
    <property type="match status" value="1"/>
</dbReference>
<keyword evidence="4" id="KW-1185">Reference proteome</keyword>
<feature type="compositionally biased region" description="Low complexity" evidence="1">
    <location>
        <begin position="79"/>
        <end position="103"/>
    </location>
</feature>
<dbReference type="Gene3D" id="1.10.472.80">
    <property type="entry name" value="Ypt/Rab-GAP domain of gyp1p, domain 3"/>
    <property type="match status" value="1"/>
</dbReference>
<evidence type="ECO:0000313" key="3">
    <source>
        <dbReference type="EMBL" id="CAK9065632.1"/>
    </source>
</evidence>
<dbReference type="SUPFAM" id="SSF47923">
    <property type="entry name" value="Ypt/Rab-GAP domain of gyp1p"/>
    <property type="match status" value="2"/>
</dbReference>
<dbReference type="PANTHER" id="PTHR47219:SF9">
    <property type="entry name" value="GTPASE ACTIVATING PROTEIN AND CENTROSOME-ASSOCIATED, ISOFORM B"/>
    <property type="match status" value="1"/>
</dbReference>
<evidence type="ECO:0000256" key="1">
    <source>
        <dbReference type="SAM" id="MobiDB-lite"/>
    </source>
</evidence>
<dbReference type="PANTHER" id="PTHR47219">
    <property type="entry name" value="RAB GTPASE-ACTIVATING PROTEIN 1-LIKE"/>
    <property type="match status" value="1"/>
</dbReference>
<gene>
    <name evidence="3" type="ORF">SCF082_LOCUS33544</name>
</gene>
<evidence type="ECO:0000259" key="2">
    <source>
        <dbReference type="PROSITE" id="PS50086"/>
    </source>
</evidence>
<feature type="compositionally biased region" description="Low complexity" evidence="1">
    <location>
        <begin position="17"/>
        <end position="38"/>
    </location>
</feature>
<dbReference type="InterPro" id="IPR035969">
    <property type="entry name" value="Rab-GAP_TBC_sf"/>
</dbReference>
<dbReference type="EMBL" id="CAXAMM010029979">
    <property type="protein sequence ID" value="CAK9065632.1"/>
    <property type="molecule type" value="Genomic_DNA"/>
</dbReference>
<name>A0ABP0NR61_9DINO</name>
<reference evidence="3 4" key="1">
    <citation type="submission" date="2024-02" db="EMBL/GenBank/DDBJ databases">
        <authorList>
            <person name="Chen Y."/>
            <person name="Shah S."/>
            <person name="Dougan E. K."/>
            <person name="Thang M."/>
            <person name="Chan C."/>
        </authorList>
    </citation>
    <scope>NUCLEOTIDE SEQUENCE [LARGE SCALE GENOMIC DNA]</scope>
</reference>
<evidence type="ECO:0000313" key="4">
    <source>
        <dbReference type="Proteomes" id="UP001642464"/>
    </source>
</evidence>
<feature type="compositionally biased region" description="Low complexity" evidence="1">
    <location>
        <begin position="154"/>
        <end position="167"/>
    </location>
</feature>
<feature type="region of interest" description="Disordered" evidence="1">
    <location>
        <begin position="498"/>
        <end position="519"/>
    </location>
</feature>
<feature type="compositionally biased region" description="Polar residues" evidence="1">
    <location>
        <begin position="186"/>
        <end position="201"/>
    </location>
</feature>
<dbReference type="Gene3D" id="1.10.8.270">
    <property type="entry name" value="putative rabgap domain of human tbc1 domain family member 14 like domains"/>
    <property type="match status" value="1"/>
</dbReference>
<feature type="compositionally biased region" description="Low complexity" evidence="1">
    <location>
        <begin position="118"/>
        <end position="139"/>
    </location>
</feature>
<dbReference type="PROSITE" id="PS50086">
    <property type="entry name" value="TBC_RABGAP"/>
    <property type="match status" value="1"/>
</dbReference>
<proteinExistence type="predicted"/>
<feature type="compositionally biased region" description="Basic and acidic residues" evidence="1">
    <location>
        <begin position="502"/>
        <end position="515"/>
    </location>
</feature>
<dbReference type="Proteomes" id="UP001642464">
    <property type="component" value="Unassembled WGS sequence"/>
</dbReference>
<comment type="caution">
    <text evidence="3">The sequence shown here is derived from an EMBL/GenBank/DDBJ whole genome shotgun (WGS) entry which is preliminary data.</text>
</comment>
<dbReference type="InterPro" id="IPR000195">
    <property type="entry name" value="Rab-GAP-TBC_dom"/>
</dbReference>
<feature type="domain" description="Rab-GAP TBC" evidence="2">
    <location>
        <begin position="230"/>
        <end position="387"/>
    </location>
</feature>
<dbReference type="InterPro" id="IPR050302">
    <property type="entry name" value="Rab_GAP_TBC_domain"/>
</dbReference>
<feature type="compositionally biased region" description="Basic and acidic residues" evidence="1">
    <location>
        <begin position="207"/>
        <end position="218"/>
    </location>
</feature>
<dbReference type="Pfam" id="PF00566">
    <property type="entry name" value="RabGAP-TBC"/>
    <property type="match status" value="1"/>
</dbReference>
<accession>A0ABP0NR61</accession>
<feature type="compositionally biased region" description="Low complexity" evidence="1">
    <location>
        <begin position="46"/>
        <end position="71"/>
    </location>
</feature>
<sequence>MQGDAVPQGTPVKPSQAKTNAPATPKPKATDPSAPATPGLSQSGQPTPGAKAAAKAPKVKQAIPPKAQSSAEPPPATTSPPKVKTPQEPPTKQAPAKALAKQLDTAPAKAKAQHVDSAPAKVMAKPAAQAPAKALVKQAEQVPPKAKVQQGDQAPAKAMAKPAAEAPPNVPTEQADQAPPEEVIQQAPSSAAATSHQQPKAISSRRPSQEERQLEEAAVRQGDLPDSSAPLPAAELSDYAKQVAVQIDRDLPRTFPRVPAVDRERERIRRVLLAYSRANPHIGYCQGMSFPAAVLCVNLSDPMADARFQSCLEKVRELWLPGFHIFETAKQAFDVLLTFQSEALAESFQTQDVILNAFLLDAWLTLFARWLPFGMLLGVLDFVELRGLAGILCLSVAVVDSHDQSILGAPDPLVELWKSLQWDESQPNLETLLKVAEGMIPKANELLAEQCTVSRPITDVMLLAFERRGPQIVHIDTGADILDLLSEESWDRWKAQAQKFRKAPEGEKDSKDSRPSKSFLSFFRCGRSRADSDEIEPPKSRGGTLDKE</sequence>
<feature type="region of interest" description="Disordered" evidence="1">
    <location>
        <begin position="529"/>
        <end position="548"/>
    </location>
</feature>
<protein>
    <submittedName>
        <fullName evidence="3">TBC1 domain family member 9B</fullName>
    </submittedName>
</protein>
<feature type="region of interest" description="Disordered" evidence="1">
    <location>
        <begin position="1"/>
        <end position="232"/>
    </location>
</feature>
<organism evidence="3 4">
    <name type="scientific">Durusdinium trenchii</name>
    <dbReference type="NCBI Taxonomy" id="1381693"/>
    <lineage>
        <taxon>Eukaryota</taxon>
        <taxon>Sar</taxon>
        <taxon>Alveolata</taxon>
        <taxon>Dinophyceae</taxon>
        <taxon>Suessiales</taxon>
        <taxon>Symbiodiniaceae</taxon>
        <taxon>Durusdinium</taxon>
    </lineage>
</organism>